<sequence>MRHLCVKCGEPTGTLEEVEQVKQLLEGSDQLVKVDAAHTVQDLCHACRRRARLDSALGRPGSDGMHYPLQTINGYHVSGFSKRRAETFYGGEDDE</sequence>
<gene>
    <name evidence="1" type="ORF">NCTC13163_02917</name>
</gene>
<dbReference type="OrthoDB" id="2354015at2"/>
<dbReference type="Proteomes" id="UP000254060">
    <property type="component" value="Unassembled WGS sequence"/>
</dbReference>
<dbReference type="EMBL" id="UGGP01000001">
    <property type="protein sequence ID" value="STO09479.1"/>
    <property type="molecule type" value="Genomic_DNA"/>
</dbReference>
<organism evidence="1 2">
    <name type="scientific">Exiguobacterium aurantiacum</name>
    <dbReference type="NCBI Taxonomy" id="33987"/>
    <lineage>
        <taxon>Bacteria</taxon>
        <taxon>Bacillati</taxon>
        <taxon>Bacillota</taxon>
        <taxon>Bacilli</taxon>
        <taxon>Bacillales</taxon>
        <taxon>Bacillales Family XII. Incertae Sedis</taxon>
        <taxon>Exiguobacterium</taxon>
    </lineage>
</organism>
<name>A0A377FXD2_9BACL</name>
<accession>A0A377FXD2</accession>
<dbReference type="AlphaFoldDB" id="A0A377FXD2"/>
<protein>
    <submittedName>
        <fullName evidence="1">Uncharacterized protein</fullName>
    </submittedName>
</protein>
<evidence type="ECO:0000313" key="1">
    <source>
        <dbReference type="EMBL" id="STO09479.1"/>
    </source>
</evidence>
<proteinExistence type="predicted"/>
<dbReference type="STRING" id="1397694.GCA_000702585_00339"/>
<reference evidence="1 2" key="1">
    <citation type="submission" date="2018-06" db="EMBL/GenBank/DDBJ databases">
        <authorList>
            <consortium name="Pathogen Informatics"/>
            <person name="Doyle S."/>
        </authorList>
    </citation>
    <scope>NUCLEOTIDE SEQUENCE [LARGE SCALE GENOMIC DNA]</scope>
    <source>
        <strain evidence="1 2">NCTC13163</strain>
    </source>
</reference>
<evidence type="ECO:0000313" key="2">
    <source>
        <dbReference type="Proteomes" id="UP000254060"/>
    </source>
</evidence>
<dbReference type="RefSeq" id="WP_029333872.1">
    <property type="nucleotide sequence ID" value="NZ_UGGP01000001.1"/>
</dbReference>